<evidence type="ECO:0000313" key="1">
    <source>
        <dbReference type="EMBL" id="MDH6065585.1"/>
    </source>
</evidence>
<proteinExistence type="predicted"/>
<organism evidence="1 2">
    <name type="scientific">Umezakia ovalisporum FSS-62</name>
    <dbReference type="NCBI Taxonomy" id="2971776"/>
    <lineage>
        <taxon>Bacteria</taxon>
        <taxon>Bacillati</taxon>
        <taxon>Cyanobacteriota</taxon>
        <taxon>Cyanophyceae</taxon>
        <taxon>Nostocales</taxon>
        <taxon>Nodulariaceae</taxon>
        <taxon>Umezakia</taxon>
    </lineage>
</organism>
<dbReference type="AlphaFoldDB" id="A0AA43H2L8"/>
<dbReference type="EMBL" id="JANQDL010000116">
    <property type="protein sequence ID" value="MDH6065585.1"/>
    <property type="molecule type" value="Genomic_DNA"/>
</dbReference>
<sequence>WKVNGGDTTGWGKDDNFNSDTVTHIPEKTNLELMVPYVWSGNDKLLYMVEHNSNWNGCSHSRITVNGHAMERFLATYDNPFARHWNSKSFNRYIAARIPAHLIPKPTPERPPLLKVKIDMSKQNSSIYFREMGTHDLEVPYGF</sequence>
<protein>
    <submittedName>
        <fullName evidence="1">Uncharacterized protein</fullName>
    </submittedName>
</protein>
<reference evidence="1 2" key="1">
    <citation type="journal article" date="2023" name="J. Phycol.">
        <title>Chrysosporum ovalisporum is synonymous with the true-branching cyanobacterium Umezakia natans (Nostocales/Aphanizomenonaceae).</title>
        <authorList>
            <person name="McGregor G.B."/>
            <person name="Sendall B.C."/>
            <person name="Niiyama Y."/>
            <person name="Tuji A."/>
            <person name="Willis A."/>
        </authorList>
    </citation>
    <scope>NUCLEOTIDE SEQUENCE [LARGE SCALE GENOMIC DNA]</scope>
    <source>
        <strain evidence="1 2">FSS-62</strain>
    </source>
</reference>
<evidence type="ECO:0000313" key="2">
    <source>
        <dbReference type="Proteomes" id="UP001159370"/>
    </source>
</evidence>
<feature type="non-terminal residue" evidence="1">
    <location>
        <position position="1"/>
    </location>
</feature>
<gene>
    <name evidence="1" type="ORF">NWP23_17890</name>
</gene>
<comment type="caution">
    <text evidence="1">The sequence shown here is derived from an EMBL/GenBank/DDBJ whole genome shotgun (WGS) entry which is preliminary data.</text>
</comment>
<name>A0AA43H2L8_9CYAN</name>
<dbReference type="Proteomes" id="UP001159370">
    <property type="component" value="Unassembled WGS sequence"/>
</dbReference>
<accession>A0AA43H2L8</accession>